<dbReference type="PATRIC" id="fig|1261658.3.peg.58"/>
<dbReference type="AlphaFoldDB" id="A0A179CYM1"/>
<comment type="caution">
    <text evidence="1">The sequence shown here is derived from an EMBL/GenBank/DDBJ whole genome shotgun (WGS) entry which is preliminary data.</text>
</comment>
<proteinExistence type="predicted"/>
<dbReference type="InterPro" id="IPR038042">
    <property type="entry name" value="Gp37-like"/>
</dbReference>
<dbReference type="Gene3D" id="3.30.2000.10">
    <property type="entry name" value="Phage tail protein-like"/>
    <property type="match status" value="1"/>
</dbReference>
<dbReference type="EMBL" id="JACI01000001">
    <property type="protein sequence ID" value="OAQ15023.1"/>
    <property type="molecule type" value="Genomic_DNA"/>
</dbReference>
<evidence type="ECO:0000313" key="2">
    <source>
        <dbReference type="Proteomes" id="UP000078358"/>
    </source>
</evidence>
<dbReference type="RefSeq" id="WP_064317884.1">
    <property type="nucleotide sequence ID" value="NZ_JACI01000001.1"/>
</dbReference>
<dbReference type="Pfam" id="PF09646">
    <property type="entry name" value="Gp37"/>
    <property type="match status" value="1"/>
</dbReference>
<evidence type="ECO:0008006" key="3">
    <source>
        <dbReference type="Google" id="ProtNLM"/>
    </source>
</evidence>
<reference evidence="1 2" key="1">
    <citation type="submission" date="2014-01" db="EMBL/GenBank/DDBJ databases">
        <authorList>
            <person name="Zuccon D."/>
        </authorList>
    </citation>
    <scope>NUCLEOTIDE SEQUENCE [LARGE SCALE GENOMIC DNA]</scope>
    <source>
        <strain evidence="1 2">Y31</strain>
    </source>
</reference>
<organism evidence="1 2">
    <name type="scientific">Bibersteinia trehalosi Y31</name>
    <dbReference type="NCBI Taxonomy" id="1261658"/>
    <lineage>
        <taxon>Bacteria</taxon>
        <taxon>Pseudomonadati</taxon>
        <taxon>Pseudomonadota</taxon>
        <taxon>Gammaproteobacteria</taxon>
        <taxon>Pasteurellales</taxon>
        <taxon>Pasteurellaceae</taxon>
        <taxon>Bibersteinia</taxon>
    </lineage>
</organism>
<accession>A0A179CYM1</accession>
<protein>
    <recommendedName>
        <fullName evidence="3">Gp37 protein</fullName>
    </recommendedName>
</protein>
<dbReference type="InterPro" id="IPR035934">
    <property type="entry name" value="Phage_tail_protein-like_sf"/>
</dbReference>
<gene>
    <name evidence="1" type="ORF">F480_00285</name>
</gene>
<dbReference type="SUPFAM" id="SSF143749">
    <property type="entry name" value="Phage tail protein-like"/>
    <property type="match status" value="1"/>
</dbReference>
<evidence type="ECO:0000313" key="1">
    <source>
        <dbReference type="EMBL" id="OAQ15023.1"/>
    </source>
</evidence>
<sequence>MSATQPILDDLKNHLAQALPDWDVELFPNQPDTYHLSHINGAVLISYLASKFEKPRATQAVTQTRHVQIALTVLTRDLHDDVGALDLLDRLRLLVVGFRPTNCNPCWLVDEFFNGSDEETGIWQYQLIVQCETQQIEQQAVANLPKFTTAHLRRADQPVRPDLKLKP</sequence>
<dbReference type="Proteomes" id="UP000078358">
    <property type="component" value="Unassembled WGS sequence"/>
</dbReference>
<name>A0A179CYM1_BIBTR</name>
<dbReference type="InterPro" id="IPR018602">
    <property type="entry name" value="Gp37/STM4215"/>
</dbReference>